<feature type="compositionally biased region" description="Polar residues" evidence="1">
    <location>
        <begin position="278"/>
        <end position="289"/>
    </location>
</feature>
<protein>
    <submittedName>
        <fullName evidence="2">Uncharacterized protein</fullName>
    </submittedName>
</protein>
<sequence>MAPRVKELTEAIKNFLRGNAGRKDLEQLVENDEDKPESKSKLPALAVSSPDRHRIESILRLQRTADDPDLRNVPPMHLPTGLRDVLRVINATVDQTDASEANIRISLNMLLIYAQYHVRLESTPSGRSLHLKPESTWSYGPAKDRGTKCNLSGKPDYAIWYGEVEGTAVNVVVVEAKKSGDSSRGVAQCLGYMGEFEIAYVLWLKSNSLEGMVHRLRKDEHRQDCTVYGMSADDENFWFLKINSNSQWLERVEHARDDGYEQVFGLLVYFLRKTSLMSPSHSKESSNQTHTKKESGGSARTIYLPEDEDVEMELACPPEN</sequence>
<dbReference type="EMBL" id="JAPQKO010000003">
    <property type="protein sequence ID" value="KAJ5173439.1"/>
    <property type="molecule type" value="Genomic_DNA"/>
</dbReference>
<gene>
    <name evidence="2" type="ORF">N7492_006032</name>
</gene>
<organism evidence="2 3">
    <name type="scientific">Penicillium capsulatum</name>
    <dbReference type="NCBI Taxonomy" id="69766"/>
    <lineage>
        <taxon>Eukaryota</taxon>
        <taxon>Fungi</taxon>
        <taxon>Dikarya</taxon>
        <taxon>Ascomycota</taxon>
        <taxon>Pezizomycotina</taxon>
        <taxon>Eurotiomycetes</taxon>
        <taxon>Eurotiomycetidae</taxon>
        <taxon>Eurotiales</taxon>
        <taxon>Aspergillaceae</taxon>
        <taxon>Penicillium</taxon>
    </lineage>
</organism>
<reference evidence="2" key="2">
    <citation type="journal article" date="2023" name="IMA Fungus">
        <title>Comparative genomic study of the Penicillium genus elucidates a diverse pangenome and 15 lateral gene transfer events.</title>
        <authorList>
            <person name="Petersen C."/>
            <person name="Sorensen T."/>
            <person name="Nielsen M.R."/>
            <person name="Sondergaard T.E."/>
            <person name="Sorensen J.L."/>
            <person name="Fitzpatrick D.A."/>
            <person name="Frisvad J.C."/>
            <person name="Nielsen K.L."/>
        </authorList>
    </citation>
    <scope>NUCLEOTIDE SEQUENCE</scope>
    <source>
        <strain evidence="2">IBT 21917</strain>
    </source>
</reference>
<feature type="region of interest" description="Disordered" evidence="1">
    <location>
        <begin position="278"/>
        <end position="320"/>
    </location>
</feature>
<reference evidence="2" key="1">
    <citation type="submission" date="2022-11" db="EMBL/GenBank/DDBJ databases">
        <authorList>
            <person name="Petersen C."/>
        </authorList>
    </citation>
    <scope>NUCLEOTIDE SEQUENCE</scope>
    <source>
        <strain evidence="2">IBT 21917</strain>
    </source>
</reference>
<comment type="caution">
    <text evidence="2">The sequence shown here is derived from an EMBL/GenBank/DDBJ whole genome shotgun (WGS) entry which is preliminary data.</text>
</comment>
<evidence type="ECO:0000313" key="3">
    <source>
        <dbReference type="Proteomes" id="UP001146351"/>
    </source>
</evidence>
<dbReference type="Proteomes" id="UP001146351">
    <property type="component" value="Unassembled WGS sequence"/>
</dbReference>
<name>A0A9W9LRK9_9EURO</name>
<accession>A0A9W9LRK9</accession>
<keyword evidence="3" id="KW-1185">Reference proteome</keyword>
<dbReference type="OrthoDB" id="2103397at2759"/>
<dbReference type="AlphaFoldDB" id="A0A9W9LRK9"/>
<evidence type="ECO:0000256" key="1">
    <source>
        <dbReference type="SAM" id="MobiDB-lite"/>
    </source>
</evidence>
<evidence type="ECO:0000313" key="2">
    <source>
        <dbReference type="EMBL" id="KAJ5173439.1"/>
    </source>
</evidence>
<proteinExistence type="predicted"/>